<dbReference type="InterPro" id="IPR050832">
    <property type="entry name" value="Bact_Acetyltransf"/>
</dbReference>
<dbReference type="InterPro" id="IPR000182">
    <property type="entry name" value="GNAT_dom"/>
</dbReference>
<dbReference type="Proteomes" id="UP000019277">
    <property type="component" value="Unassembled WGS sequence"/>
</dbReference>
<keyword evidence="1" id="KW-0808">Transferase</keyword>
<dbReference type="GO" id="GO:0016747">
    <property type="term" value="F:acyltransferase activity, transferring groups other than amino-acyl groups"/>
    <property type="evidence" value="ECO:0007669"/>
    <property type="project" value="InterPro"/>
</dbReference>
<dbReference type="STRING" id="909613.UO65_3703"/>
<gene>
    <name evidence="4" type="ORF">UO65_3703</name>
</gene>
<protein>
    <submittedName>
        <fullName evidence="4">Transcriptional regulator</fullName>
    </submittedName>
</protein>
<dbReference type="EMBL" id="AYXG01000136">
    <property type="protein sequence ID" value="EWC60970.1"/>
    <property type="molecule type" value="Genomic_DNA"/>
</dbReference>
<comment type="caution">
    <text evidence="4">The sequence shown here is derived from an EMBL/GenBank/DDBJ whole genome shotgun (WGS) entry which is preliminary data.</text>
</comment>
<dbReference type="InterPro" id="IPR016181">
    <property type="entry name" value="Acyl_CoA_acyltransferase"/>
</dbReference>
<dbReference type="Pfam" id="PF00583">
    <property type="entry name" value="Acetyltransf_1"/>
    <property type="match status" value="1"/>
</dbReference>
<dbReference type="PANTHER" id="PTHR43877:SF2">
    <property type="entry name" value="AMINOALKYLPHOSPHONATE N-ACETYLTRANSFERASE-RELATED"/>
    <property type="match status" value="1"/>
</dbReference>
<dbReference type="CDD" id="cd04301">
    <property type="entry name" value="NAT_SF"/>
    <property type="match status" value="1"/>
</dbReference>
<evidence type="ECO:0000313" key="5">
    <source>
        <dbReference type="Proteomes" id="UP000019277"/>
    </source>
</evidence>
<keyword evidence="5" id="KW-1185">Reference proteome</keyword>
<dbReference type="SUPFAM" id="SSF55729">
    <property type="entry name" value="Acyl-CoA N-acyltransferases (Nat)"/>
    <property type="match status" value="1"/>
</dbReference>
<evidence type="ECO:0000256" key="2">
    <source>
        <dbReference type="ARBA" id="ARBA00023315"/>
    </source>
</evidence>
<evidence type="ECO:0000313" key="4">
    <source>
        <dbReference type="EMBL" id="EWC60970.1"/>
    </source>
</evidence>
<dbReference type="Gene3D" id="3.40.630.30">
    <property type="match status" value="1"/>
</dbReference>
<name>W7IJE0_9PSEU</name>
<dbReference type="PANTHER" id="PTHR43877">
    <property type="entry name" value="AMINOALKYLPHOSPHONATE N-ACETYLTRANSFERASE-RELATED-RELATED"/>
    <property type="match status" value="1"/>
</dbReference>
<organism evidence="4 5">
    <name type="scientific">Actinokineospora spheciospongiae</name>
    <dbReference type="NCBI Taxonomy" id="909613"/>
    <lineage>
        <taxon>Bacteria</taxon>
        <taxon>Bacillati</taxon>
        <taxon>Actinomycetota</taxon>
        <taxon>Actinomycetes</taxon>
        <taxon>Pseudonocardiales</taxon>
        <taxon>Pseudonocardiaceae</taxon>
        <taxon>Actinokineospora</taxon>
    </lineage>
</organism>
<dbReference type="PROSITE" id="PS51186">
    <property type="entry name" value="GNAT"/>
    <property type="match status" value="1"/>
</dbReference>
<feature type="domain" description="N-acetyltransferase" evidence="3">
    <location>
        <begin position="10"/>
        <end position="155"/>
    </location>
</feature>
<proteinExistence type="predicted"/>
<evidence type="ECO:0000256" key="1">
    <source>
        <dbReference type="ARBA" id="ARBA00022679"/>
    </source>
</evidence>
<dbReference type="eggNOG" id="COG0456">
    <property type="taxonomic scope" value="Bacteria"/>
</dbReference>
<keyword evidence="2" id="KW-0012">Acyltransferase</keyword>
<sequence length="155" mass="17020">MNPLWQSDHVEIRPARAEDVPAIVAMLAEDPLGASRELPGSPRYDEAFRAIDADPHQVLVVAEEAGEVVGTLQLTLTPGLSRMGATRATIEGVRVRADHRGARLGERLFEWAIDTARERGAVLVQLTTDASRKDAQRFYQRLGFVASHVGMKLPL</sequence>
<evidence type="ECO:0000259" key="3">
    <source>
        <dbReference type="PROSITE" id="PS51186"/>
    </source>
</evidence>
<reference evidence="4 5" key="1">
    <citation type="journal article" date="2014" name="Genome Announc.">
        <title>Draft Genome Sequence of the Antitrypanosomally Active Sponge-Associated Bacterium Actinokineospora sp. Strain EG49.</title>
        <authorList>
            <person name="Harjes J."/>
            <person name="Ryu T."/>
            <person name="Abdelmohsen U.R."/>
            <person name="Moitinho-Silva L."/>
            <person name="Horn H."/>
            <person name="Ravasi T."/>
            <person name="Hentschel U."/>
        </authorList>
    </citation>
    <scope>NUCLEOTIDE SEQUENCE [LARGE SCALE GENOMIC DNA]</scope>
    <source>
        <strain evidence="4 5">EG49</strain>
    </source>
</reference>
<accession>W7IJE0</accession>
<dbReference type="AlphaFoldDB" id="W7IJE0"/>